<evidence type="ECO:0000256" key="5">
    <source>
        <dbReference type="ARBA" id="ARBA00022691"/>
    </source>
</evidence>
<name>A0A2M8LAZ6_9BACT</name>
<accession>A0A2M8LAZ6</accession>
<dbReference type="SMART" id="SM00650">
    <property type="entry name" value="rADc"/>
    <property type="match status" value="1"/>
</dbReference>
<feature type="binding site" evidence="7">
    <location>
        <position position="83"/>
    </location>
    <ligand>
        <name>S-adenosyl-L-methionine</name>
        <dbReference type="ChEBI" id="CHEBI:59789"/>
    </ligand>
</feature>
<reference evidence="10" key="1">
    <citation type="submission" date="2017-09" db="EMBL/GenBank/DDBJ databases">
        <title>Depth-based differentiation of microbial function through sediment-hosted aquifers and enrichment of novel symbionts in the deep terrestrial subsurface.</title>
        <authorList>
            <person name="Probst A.J."/>
            <person name="Ladd B."/>
            <person name="Jarett J.K."/>
            <person name="Geller-Mcgrath D.E."/>
            <person name="Sieber C.M.K."/>
            <person name="Emerson J.B."/>
            <person name="Anantharaman K."/>
            <person name="Thomas B.C."/>
            <person name="Malmstrom R."/>
            <person name="Stieglmeier M."/>
            <person name="Klingl A."/>
            <person name="Woyke T."/>
            <person name="Ryan C.M."/>
            <person name="Banfield J.F."/>
        </authorList>
    </citation>
    <scope>NUCLEOTIDE SEQUENCE [LARGE SCALE GENOMIC DNA]</scope>
</reference>
<dbReference type="CDD" id="cd02440">
    <property type="entry name" value="AdoMet_MTases"/>
    <property type="match status" value="1"/>
</dbReference>
<evidence type="ECO:0000256" key="1">
    <source>
        <dbReference type="ARBA" id="ARBA00022490"/>
    </source>
</evidence>
<organism evidence="9 10">
    <name type="scientific">Candidatus Terrybacteria bacterium CG10_big_fil_rev_8_21_14_0_10_41_10</name>
    <dbReference type="NCBI Taxonomy" id="1975026"/>
    <lineage>
        <taxon>Bacteria</taxon>
        <taxon>Candidatus Terryibacteriota</taxon>
    </lineage>
</organism>
<feature type="binding site" evidence="7">
    <location>
        <position position="7"/>
    </location>
    <ligand>
        <name>S-adenosyl-L-methionine</name>
        <dbReference type="ChEBI" id="CHEBI:59789"/>
    </ligand>
</feature>
<feature type="binding site" evidence="7">
    <location>
        <position position="103"/>
    </location>
    <ligand>
        <name>S-adenosyl-L-methionine</name>
        <dbReference type="ChEBI" id="CHEBI:59789"/>
    </ligand>
</feature>
<evidence type="ECO:0000313" key="10">
    <source>
        <dbReference type="Proteomes" id="UP000230959"/>
    </source>
</evidence>
<dbReference type="PROSITE" id="PS01131">
    <property type="entry name" value="RRNA_A_DIMETH"/>
    <property type="match status" value="1"/>
</dbReference>
<keyword evidence="3 7" id="KW-0489">Methyltransferase</keyword>
<keyword evidence="5 7" id="KW-0949">S-adenosyl-L-methionine</keyword>
<dbReference type="InterPro" id="IPR020598">
    <property type="entry name" value="rRNA_Ade_methylase_Trfase_N"/>
</dbReference>
<evidence type="ECO:0000256" key="4">
    <source>
        <dbReference type="ARBA" id="ARBA00022679"/>
    </source>
</evidence>
<comment type="similarity">
    <text evidence="7">Belongs to the class I-like SAM-binding methyltransferase superfamily. rRNA adenine N(6)-methyltransferase family.</text>
</comment>
<dbReference type="SUPFAM" id="SSF53335">
    <property type="entry name" value="S-adenosyl-L-methionine-dependent methyltransferases"/>
    <property type="match status" value="1"/>
</dbReference>
<evidence type="ECO:0000256" key="3">
    <source>
        <dbReference type="ARBA" id="ARBA00022603"/>
    </source>
</evidence>
<dbReference type="PANTHER" id="PTHR11727">
    <property type="entry name" value="DIMETHYLADENOSINE TRANSFERASE"/>
    <property type="match status" value="1"/>
</dbReference>
<evidence type="ECO:0000313" key="9">
    <source>
        <dbReference type="EMBL" id="PJE73807.1"/>
    </source>
</evidence>
<dbReference type="GO" id="GO:0000179">
    <property type="term" value="F:rRNA (adenine-N6,N6-)-dimethyltransferase activity"/>
    <property type="evidence" value="ECO:0007669"/>
    <property type="project" value="UniProtKB-UniRule"/>
</dbReference>
<keyword evidence="1" id="KW-0963">Cytoplasm</keyword>
<evidence type="ECO:0000259" key="8">
    <source>
        <dbReference type="SMART" id="SM00650"/>
    </source>
</evidence>
<dbReference type="Gene3D" id="1.10.8.100">
    <property type="entry name" value="Ribosomal RNA adenine dimethylase-like, domain 2"/>
    <property type="match status" value="1"/>
</dbReference>
<protein>
    <submittedName>
        <fullName evidence="9">Ribosomal RNA small subunit methyltransferase A</fullName>
    </submittedName>
</protein>
<evidence type="ECO:0000256" key="6">
    <source>
        <dbReference type="ARBA" id="ARBA00022884"/>
    </source>
</evidence>
<dbReference type="PANTHER" id="PTHR11727:SF7">
    <property type="entry name" value="DIMETHYLADENOSINE TRANSFERASE-RELATED"/>
    <property type="match status" value="1"/>
</dbReference>
<dbReference type="GO" id="GO:0005829">
    <property type="term" value="C:cytosol"/>
    <property type="evidence" value="ECO:0007669"/>
    <property type="project" value="TreeGrafter"/>
</dbReference>
<dbReference type="InterPro" id="IPR023165">
    <property type="entry name" value="rRNA_Ade_diMease-like_C"/>
</dbReference>
<dbReference type="EMBL" id="PFER01000011">
    <property type="protein sequence ID" value="PJE73807.1"/>
    <property type="molecule type" value="Genomic_DNA"/>
</dbReference>
<dbReference type="Gene3D" id="3.40.50.150">
    <property type="entry name" value="Vaccinia Virus protein VP39"/>
    <property type="match status" value="1"/>
</dbReference>
<dbReference type="AlphaFoldDB" id="A0A2M8LAZ6"/>
<dbReference type="InterPro" id="IPR020596">
    <property type="entry name" value="rRNA_Ade_Mease_Trfase_CS"/>
</dbReference>
<feature type="binding site" evidence="7">
    <location>
        <position position="34"/>
    </location>
    <ligand>
        <name>S-adenosyl-L-methionine</name>
        <dbReference type="ChEBI" id="CHEBI:59789"/>
    </ligand>
</feature>
<evidence type="ECO:0000256" key="7">
    <source>
        <dbReference type="PROSITE-ProRule" id="PRU01026"/>
    </source>
</evidence>
<dbReference type="Proteomes" id="UP000230959">
    <property type="component" value="Unassembled WGS sequence"/>
</dbReference>
<gene>
    <name evidence="9" type="primary">rsmA</name>
    <name evidence="9" type="ORF">COV02_00555</name>
</gene>
<dbReference type="NCBIfam" id="TIGR00755">
    <property type="entry name" value="ksgA"/>
    <property type="match status" value="1"/>
</dbReference>
<keyword evidence="2" id="KW-0698">rRNA processing</keyword>
<dbReference type="Pfam" id="PF00398">
    <property type="entry name" value="RrnaAD"/>
    <property type="match status" value="1"/>
</dbReference>
<dbReference type="PROSITE" id="PS51689">
    <property type="entry name" value="SAM_RNA_A_N6_MT"/>
    <property type="match status" value="1"/>
</dbReference>
<dbReference type="HAMAP" id="MF_00607">
    <property type="entry name" value="16SrRNA_methyltr_A"/>
    <property type="match status" value="1"/>
</dbReference>
<keyword evidence="4 7" id="KW-0808">Transferase</keyword>
<dbReference type="InterPro" id="IPR011530">
    <property type="entry name" value="rRNA_adenine_dimethylase"/>
</dbReference>
<dbReference type="GO" id="GO:0003723">
    <property type="term" value="F:RNA binding"/>
    <property type="evidence" value="ECO:0007669"/>
    <property type="project" value="UniProtKB-UniRule"/>
</dbReference>
<feature type="non-terminal residue" evidence="9">
    <location>
        <position position="1"/>
    </location>
</feature>
<feature type="binding site" evidence="7">
    <location>
        <position position="9"/>
    </location>
    <ligand>
        <name>S-adenosyl-L-methionine</name>
        <dbReference type="ChEBI" id="CHEBI:59789"/>
    </ligand>
</feature>
<feature type="binding site" evidence="7">
    <location>
        <position position="55"/>
    </location>
    <ligand>
        <name>S-adenosyl-L-methionine</name>
        <dbReference type="ChEBI" id="CHEBI:59789"/>
    </ligand>
</feature>
<proteinExistence type="inferred from homology"/>
<sequence>KKSLGQNFLTSRKVVEDIVNAAEINGNDVILEVGPGKGILTEALLSKAKKVIAMEKDERFAEFLKEKFVPEIENGKLELIFDDILHHQGVALMVGGRYKVVANIPYYITSQFLRNFLSDKPESEQPAMMVLMVQKEVAERIVGTKESLLSISVKVYGRPEIVRKVPAGNFSPKPKVDSAVLKISNISKEFFRDISEENFFEMVKKGFASKRKMLKGNLGVDADFLTGCGVSEKARAEDLSIENWKCLVRTLTNF</sequence>
<comment type="caution">
    <text evidence="9">The sequence shown here is derived from an EMBL/GenBank/DDBJ whole genome shotgun (WGS) entry which is preliminary data.</text>
</comment>
<keyword evidence="6 7" id="KW-0694">RNA-binding</keyword>
<evidence type="ECO:0000256" key="2">
    <source>
        <dbReference type="ARBA" id="ARBA00022552"/>
    </source>
</evidence>
<dbReference type="InterPro" id="IPR029063">
    <property type="entry name" value="SAM-dependent_MTases_sf"/>
</dbReference>
<feature type="domain" description="Ribosomal RNA adenine methylase transferase N-terminal" evidence="8">
    <location>
        <begin position="14"/>
        <end position="187"/>
    </location>
</feature>
<dbReference type="InterPro" id="IPR001737">
    <property type="entry name" value="KsgA/Erm"/>
</dbReference>